<keyword evidence="3" id="KW-1185">Reference proteome</keyword>
<feature type="region of interest" description="Disordered" evidence="1">
    <location>
        <begin position="49"/>
        <end position="110"/>
    </location>
</feature>
<evidence type="ECO:0000313" key="2">
    <source>
        <dbReference type="EnsemblPlants" id="KQL30539"/>
    </source>
</evidence>
<evidence type="ECO:0000313" key="3">
    <source>
        <dbReference type="Proteomes" id="UP000004995"/>
    </source>
</evidence>
<dbReference type="Proteomes" id="UP000004995">
    <property type="component" value="Unassembled WGS sequence"/>
</dbReference>
<dbReference type="EnsemblPlants" id="KQL30539">
    <property type="protein sequence ID" value="KQL30539"/>
    <property type="gene ID" value="SETIT_019665mg"/>
</dbReference>
<feature type="compositionally biased region" description="Basic residues" evidence="1">
    <location>
        <begin position="99"/>
        <end position="110"/>
    </location>
</feature>
<name>K3YZF7_SETIT</name>
<protein>
    <submittedName>
        <fullName evidence="2">Uncharacterized protein</fullName>
    </submittedName>
</protein>
<dbReference type="Gramene" id="KQL30539">
    <property type="protein sequence ID" value="KQL30539"/>
    <property type="gene ID" value="SETIT_019665mg"/>
</dbReference>
<dbReference type="EMBL" id="AGNK02000440">
    <property type="status" value="NOT_ANNOTATED_CDS"/>
    <property type="molecule type" value="Genomic_DNA"/>
</dbReference>
<evidence type="ECO:0000256" key="1">
    <source>
        <dbReference type="SAM" id="MobiDB-lite"/>
    </source>
</evidence>
<dbReference type="HOGENOM" id="CLU_2175427_0_0_1"/>
<accession>K3YZF7</accession>
<reference evidence="2" key="2">
    <citation type="submission" date="2018-08" db="UniProtKB">
        <authorList>
            <consortium name="EnsemblPlants"/>
        </authorList>
    </citation>
    <scope>IDENTIFICATION</scope>
    <source>
        <strain evidence="2">Yugu1</strain>
    </source>
</reference>
<feature type="compositionally biased region" description="Polar residues" evidence="1">
    <location>
        <begin position="66"/>
        <end position="80"/>
    </location>
</feature>
<organism evidence="2 3">
    <name type="scientific">Setaria italica</name>
    <name type="common">Foxtail millet</name>
    <name type="synonym">Panicum italicum</name>
    <dbReference type="NCBI Taxonomy" id="4555"/>
    <lineage>
        <taxon>Eukaryota</taxon>
        <taxon>Viridiplantae</taxon>
        <taxon>Streptophyta</taxon>
        <taxon>Embryophyta</taxon>
        <taxon>Tracheophyta</taxon>
        <taxon>Spermatophyta</taxon>
        <taxon>Magnoliopsida</taxon>
        <taxon>Liliopsida</taxon>
        <taxon>Poales</taxon>
        <taxon>Poaceae</taxon>
        <taxon>PACMAD clade</taxon>
        <taxon>Panicoideae</taxon>
        <taxon>Panicodae</taxon>
        <taxon>Paniceae</taxon>
        <taxon>Cenchrinae</taxon>
        <taxon>Setaria</taxon>
    </lineage>
</organism>
<dbReference type="AlphaFoldDB" id="K3YZF7"/>
<reference evidence="3" key="1">
    <citation type="journal article" date="2012" name="Nat. Biotechnol.">
        <title>Reference genome sequence of the model plant Setaria.</title>
        <authorList>
            <person name="Bennetzen J.L."/>
            <person name="Schmutz J."/>
            <person name="Wang H."/>
            <person name="Percifield R."/>
            <person name="Hawkins J."/>
            <person name="Pontaroli A.C."/>
            <person name="Estep M."/>
            <person name="Feng L."/>
            <person name="Vaughn J.N."/>
            <person name="Grimwood J."/>
            <person name="Jenkins J."/>
            <person name="Barry K."/>
            <person name="Lindquist E."/>
            <person name="Hellsten U."/>
            <person name="Deshpande S."/>
            <person name="Wang X."/>
            <person name="Wu X."/>
            <person name="Mitros T."/>
            <person name="Triplett J."/>
            <person name="Yang X."/>
            <person name="Ye C.Y."/>
            <person name="Mauro-Herrera M."/>
            <person name="Wang L."/>
            <person name="Li P."/>
            <person name="Sharma M."/>
            <person name="Sharma R."/>
            <person name="Ronald P.C."/>
            <person name="Panaud O."/>
            <person name="Kellogg E.A."/>
            <person name="Brutnell T.P."/>
            <person name="Doust A.N."/>
            <person name="Tuskan G.A."/>
            <person name="Rokhsar D."/>
            <person name="Devos K.M."/>
        </authorList>
    </citation>
    <scope>NUCLEOTIDE SEQUENCE [LARGE SCALE GENOMIC DNA]</scope>
    <source>
        <strain evidence="3">cv. Yugu1</strain>
    </source>
</reference>
<sequence length="110" mass="12257">MWSNDFFSLACHPGKPKRGRTEFIFFRQIKENLSPTDRPLPPVREIASRHRQGHETNGKRARTPATAGSCSAATAFNSSPHKVIKPSAFSSVIGANPQLRRRSRQQRSGS</sequence>
<dbReference type="InParanoid" id="K3YZF7"/>
<proteinExistence type="predicted"/>